<evidence type="ECO:0000313" key="6">
    <source>
        <dbReference type="EMBL" id="KAF2130808.1"/>
    </source>
</evidence>
<feature type="region of interest" description="Disordered" evidence="4">
    <location>
        <begin position="157"/>
        <end position="468"/>
    </location>
</feature>
<feature type="domain" description="Bromo" evidence="5">
    <location>
        <begin position="679"/>
        <end position="784"/>
    </location>
</feature>
<dbReference type="OrthoDB" id="21449at2759"/>
<feature type="compositionally biased region" description="Pro residues" evidence="4">
    <location>
        <begin position="338"/>
        <end position="356"/>
    </location>
</feature>
<feature type="compositionally biased region" description="Low complexity" evidence="4">
    <location>
        <begin position="508"/>
        <end position="520"/>
    </location>
</feature>
<feature type="compositionally biased region" description="Basic and acidic residues" evidence="4">
    <location>
        <begin position="73"/>
        <end position="82"/>
    </location>
</feature>
<evidence type="ECO:0000313" key="7">
    <source>
        <dbReference type="Proteomes" id="UP000799771"/>
    </source>
</evidence>
<feature type="compositionally biased region" description="Polar residues" evidence="4">
    <location>
        <begin position="386"/>
        <end position="405"/>
    </location>
</feature>
<dbReference type="PANTHER" id="PTHR15398">
    <property type="entry name" value="BROMODOMAIN-CONTAINING PROTEIN 8"/>
    <property type="match status" value="1"/>
</dbReference>
<accession>A0A6A6AI92</accession>
<proteinExistence type="predicted"/>
<keyword evidence="3" id="KW-0175">Coiled coil</keyword>
<dbReference type="InterPro" id="IPR001487">
    <property type="entry name" value="Bromodomain"/>
</dbReference>
<dbReference type="AlphaFoldDB" id="A0A6A6AI92"/>
<dbReference type="GO" id="GO:0035267">
    <property type="term" value="C:NuA4 histone acetyltransferase complex"/>
    <property type="evidence" value="ECO:0007669"/>
    <property type="project" value="TreeGrafter"/>
</dbReference>
<dbReference type="InterPro" id="IPR036427">
    <property type="entry name" value="Bromodomain-like_sf"/>
</dbReference>
<dbReference type="Gene3D" id="1.20.920.10">
    <property type="entry name" value="Bromodomain-like"/>
    <property type="match status" value="1"/>
</dbReference>
<evidence type="ECO:0000256" key="4">
    <source>
        <dbReference type="SAM" id="MobiDB-lite"/>
    </source>
</evidence>
<feature type="compositionally biased region" description="Polar residues" evidence="4">
    <location>
        <begin position="446"/>
        <end position="457"/>
    </location>
</feature>
<organism evidence="6 7">
    <name type="scientific">Dothidotthia symphoricarpi CBS 119687</name>
    <dbReference type="NCBI Taxonomy" id="1392245"/>
    <lineage>
        <taxon>Eukaryota</taxon>
        <taxon>Fungi</taxon>
        <taxon>Dikarya</taxon>
        <taxon>Ascomycota</taxon>
        <taxon>Pezizomycotina</taxon>
        <taxon>Dothideomycetes</taxon>
        <taxon>Pleosporomycetidae</taxon>
        <taxon>Pleosporales</taxon>
        <taxon>Dothidotthiaceae</taxon>
        <taxon>Dothidotthia</taxon>
    </lineage>
</organism>
<dbReference type="SUPFAM" id="SSF47370">
    <property type="entry name" value="Bromodomain"/>
    <property type="match status" value="1"/>
</dbReference>
<gene>
    <name evidence="6" type="ORF">P153DRAFT_286907</name>
</gene>
<reference evidence="6" key="1">
    <citation type="journal article" date="2020" name="Stud. Mycol.">
        <title>101 Dothideomycetes genomes: a test case for predicting lifestyles and emergence of pathogens.</title>
        <authorList>
            <person name="Haridas S."/>
            <person name="Albert R."/>
            <person name="Binder M."/>
            <person name="Bloem J."/>
            <person name="Labutti K."/>
            <person name="Salamov A."/>
            <person name="Andreopoulos B."/>
            <person name="Baker S."/>
            <person name="Barry K."/>
            <person name="Bills G."/>
            <person name="Bluhm B."/>
            <person name="Cannon C."/>
            <person name="Castanera R."/>
            <person name="Culley D."/>
            <person name="Daum C."/>
            <person name="Ezra D."/>
            <person name="Gonzalez J."/>
            <person name="Henrissat B."/>
            <person name="Kuo A."/>
            <person name="Liang C."/>
            <person name="Lipzen A."/>
            <person name="Lutzoni F."/>
            <person name="Magnuson J."/>
            <person name="Mondo S."/>
            <person name="Nolan M."/>
            <person name="Ohm R."/>
            <person name="Pangilinan J."/>
            <person name="Park H.-J."/>
            <person name="Ramirez L."/>
            <person name="Alfaro M."/>
            <person name="Sun H."/>
            <person name="Tritt A."/>
            <person name="Yoshinaga Y."/>
            <person name="Zwiers L.-H."/>
            <person name="Turgeon B."/>
            <person name="Goodwin S."/>
            <person name="Spatafora J."/>
            <person name="Crous P."/>
            <person name="Grigoriev I."/>
        </authorList>
    </citation>
    <scope>NUCLEOTIDE SEQUENCE</scope>
    <source>
        <strain evidence="6">CBS 119687</strain>
    </source>
</reference>
<feature type="compositionally biased region" description="Polar residues" evidence="4">
    <location>
        <begin position="366"/>
        <end position="378"/>
    </location>
</feature>
<dbReference type="EMBL" id="ML977503">
    <property type="protein sequence ID" value="KAF2130808.1"/>
    <property type="molecule type" value="Genomic_DNA"/>
</dbReference>
<feature type="region of interest" description="Disordered" evidence="4">
    <location>
        <begin position="480"/>
        <end position="659"/>
    </location>
</feature>
<feature type="compositionally biased region" description="Acidic residues" evidence="4">
    <location>
        <begin position="814"/>
        <end position="824"/>
    </location>
</feature>
<dbReference type="Proteomes" id="UP000799771">
    <property type="component" value="Unassembled WGS sequence"/>
</dbReference>
<feature type="compositionally biased region" description="Pro residues" evidence="4">
    <location>
        <begin position="294"/>
        <end position="305"/>
    </location>
</feature>
<feature type="compositionally biased region" description="Polar residues" evidence="4">
    <location>
        <begin position="423"/>
        <end position="437"/>
    </location>
</feature>
<keyword evidence="7" id="KW-1185">Reference proteome</keyword>
<evidence type="ECO:0000256" key="3">
    <source>
        <dbReference type="SAM" id="Coils"/>
    </source>
</evidence>
<dbReference type="PROSITE" id="PS50014">
    <property type="entry name" value="BROMODOMAIN_2"/>
    <property type="match status" value="1"/>
</dbReference>
<dbReference type="Pfam" id="PF00439">
    <property type="entry name" value="Bromodomain"/>
    <property type="match status" value="1"/>
</dbReference>
<evidence type="ECO:0000256" key="2">
    <source>
        <dbReference type="PROSITE-ProRule" id="PRU00035"/>
    </source>
</evidence>
<evidence type="ECO:0000256" key="1">
    <source>
        <dbReference type="ARBA" id="ARBA00023117"/>
    </source>
</evidence>
<evidence type="ECO:0000259" key="5">
    <source>
        <dbReference type="PROSITE" id="PS50014"/>
    </source>
</evidence>
<dbReference type="PRINTS" id="PR00503">
    <property type="entry name" value="BROMODOMAIN"/>
</dbReference>
<dbReference type="RefSeq" id="XP_033525195.1">
    <property type="nucleotide sequence ID" value="XM_033663496.1"/>
</dbReference>
<feature type="compositionally biased region" description="Basic and acidic residues" evidence="4">
    <location>
        <begin position="803"/>
        <end position="813"/>
    </location>
</feature>
<feature type="compositionally biased region" description="Low complexity" evidence="4">
    <location>
        <begin position="223"/>
        <end position="240"/>
    </location>
</feature>
<feature type="coiled-coil region" evidence="3">
    <location>
        <begin position="116"/>
        <end position="151"/>
    </location>
</feature>
<feature type="region of interest" description="Disordered" evidence="4">
    <location>
        <begin position="73"/>
        <end position="102"/>
    </location>
</feature>
<protein>
    <recommendedName>
        <fullName evidence="5">Bromo domain-containing protein</fullName>
    </recommendedName>
</protein>
<dbReference type="CDD" id="cd04369">
    <property type="entry name" value="Bromodomain"/>
    <property type="match status" value="1"/>
</dbReference>
<keyword evidence="1 2" id="KW-0103">Bromodomain</keyword>
<dbReference type="PANTHER" id="PTHR15398:SF4">
    <property type="entry name" value="BROMODOMAIN-CONTAINING PROTEIN 8 ISOFORM X1"/>
    <property type="match status" value="1"/>
</dbReference>
<name>A0A6A6AI92_9PLEO</name>
<sequence>MSASLSAYTTLESLLLFQSLHAYGVASTVFSTISDLLKRNPDVTDQKHYEAGRLSPDAIRAFYVDRLKREVELEQGAEHGGHNSDTANPRKRKVASPKGSTVQELLQHQDLIPRLVEKLYATYRNEITELIRAEEERHDRLQRELQSIERGEWDEQLKERANAKAHASRSPTLSTRSPHAAQKSLQSKAAPQVAAQNATPQSIAASPPSQQTHPQPLVPPPGFQQFAQPPGAGYNGPPYAHLSPHPPGPQSQAPQNLPPQPGPHHSQSPVAGHPPGPFQHQPIQPYGGNGVPQYGPPPGSSPQYPPVHQRLPHQQHLSAQSPGALPPQQQPRIYYPHPGQPLHPNQQPPALQPPPQAGFMLPPFQVSPQDPSRVHNSPTVPPHHPQASTPVSHRQQAPTSKTLAQTPGPYRPGVPSMHPLVTQARQSFSTPTNSRSPHSAFGTPVSAKSQWKRQNLVGTPVTPRPELEPIDDFLSLSASKASAFKARSSRRSRTKGKAKAKEPDNVAEETSTQEASTQEANSAPATPQVIEPLDEPAPELNTRQGRSRRKAAAKRARPGSIASSRAGGSVRDRSRSQSILSHTETVAADNESQTGNPIKSERGTSVDAVEEEPVHTPSQMVTRRRGAARAHSTTRRKRNAREASLEEPEDQISTPGPPRTIIAPRRFSHMSNPIMNDIGSHRHASLFSSAVRANNAPDYYKIIKRPTDLKFIQKAIAAGAKQVAAAASDTPVGSPGGAGGVVELPMTSNTIPPTAIVNSSQLEKELMRMFVNAVMFNPGEEGVVEDARQMFETVQRSVSNWRNVERSSGRTEVEDTPAAEEEEAPTASKRRKV</sequence>
<dbReference type="GO" id="GO:0006325">
    <property type="term" value="P:chromatin organization"/>
    <property type="evidence" value="ECO:0007669"/>
    <property type="project" value="UniProtKB-ARBA"/>
</dbReference>
<dbReference type="GeneID" id="54403928"/>
<feature type="compositionally biased region" description="Basic residues" evidence="4">
    <location>
        <begin position="622"/>
        <end position="639"/>
    </location>
</feature>
<feature type="compositionally biased region" description="Basic residues" evidence="4">
    <location>
        <begin position="545"/>
        <end position="557"/>
    </location>
</feature>
<feature type="compositionally biased region" description="Basic residues" evidence="4">
    <location>
        <begin position="487"/>
        <end position="498"/>
    </location>
</feature>
<feature type="compositionally biased region" description="Polar residues" evidence="4">
    <location>
        <begin position="169"/>
        <end position="214"/>
    </location>
</feature>
<feature type="region of interest" description="Disordered" evidence="4">
    <location>
        <begin position="802"/>
        <end position="833"/>
    </location>
</feature>
<feature type="compositionally biased region" description="Polar residues" evidence="4">
    <location>
        <begin position="576"/>
        <end position="597"/>
    </location>
</feature>